<gene>
    <name evidence="5" type="primary">LOC113796826</name>
</gene>
<dbReference type="OMA" id="HIKESSQ"/>
<dbReference type="Pfam" id="PF00625">
    <property type="entry name" value="Guanylate_kin"/>
    <property type="match status" value="1"/>
</dbReference>
<feature type="domain" description="Guanylate kinase/L-type calcium channel beta subunit" evidence="3">
    <location>
        <begin position="208"/>
        <end position="389"/>
    </location>
</feature>
<evidence type="ECO:0000313" key="4">
    <source>
        <dbReference type="Proteomes" id="UP000515146"/>
    </source>
</evidence>
<feature type="compositionally biased region" description="Low complexity" evidence="2">
    <location>
        <begin position="455"/>
        <end position="486"/>
    </location>
</feature>
<dbReference type="SUPFAM" id="SSF50044">
    <property type="entry name" value="SH3-domain"/>
    <property type="match status" value="1"/>
</dbReference>
<accession>A0A6P6YDW2</accession>
<feature type="region of interest" description="Disordered" evidence="2">
    <location>
        <begin position="1"/>
        <end position="29"/>
    </location>
</feature>
<dbReference type="PANTHER" id="PTHR11824">
    <property type="entry name" value="VOLTAGE-DEPENDENT CALCIUM CHANNEL BETA SUBUNIT"/>
    <property type="match status" value="1"/>
</dbReference>
<dbReference type="InterPro" id="IPR036028">
    <property type="entry name" value="SH3-like_dom_sf"/>
</dbReference>
<evidence type="ECO:0000259" key="3">
    <source>
        <dbReference type="SMART" id="SM00072"/>
    </source>
</evidence>
<dbReference type="CDD" id="cd11863">
    <property type="entry name" value="SH3_CACNB"/>
    <property type="match status" value="1"/>
</dbReference>
<evidence type="ECO:0000256" key="1">
    <source>
        <dbReference type="ARBA" id="ARBA00022553"/>
    </source>
</evidence>
<dbReference type="SMART" id="SM00072">
    <property type="entry name" value="GuKc"/>
    <property type="match status" value="1"/>
</dbReference>
<feature type="region of interest" description="Disordered" evidence="2">
    <location>
        <begin position="142"/>
        <end position="180"/>
    </location>
</feature>
<feature type="compositionally biased region" description="Low complexity" evidence="2">
    <location>
        <begin position="147"/>
        <end position="165"/>
    </location>
</feature>
<name>A0A6P6YDW2_DERPT</name>
<dbReference type="Proteomes" id="UP000515146">
    <property type="component" value="Unplaced"/>
</dbReference>
<dbReference type="AlphaFoldDB" id="A0A6P6YDW2"/>
<dbReference type="InParanoid" id="A0A6P6YDW2"/>
<feature type="region of interest" description="Disordered" evidence="2">
    <location>
        <begin position="548"/>
        <end position="581"/>
    </location>
</feature>
<dbReference type="InterPro" id="IPR008145">
    <property type="entry name" value="GK/Ca_channel_bsu"/>
</dbReference>
<keyword evidence="1" id="KW-0597">Phosphoprotein</keyword>
<dbReference type="PRINTS" id="PR01626">
    <property type="entry name" value="LCACHANNELB"/>
</dbReference>
<dbReference type="OrthoDB" id="5962384at2759"/>
<dbReference type="GO" id="GO:0005245">
    <property type="term" value="F:voltage-gated calcium channel activity"/>
    <property type="evidence" value="ECO:0007669"/>
    <property type="project" value="InterPro"/>
</dbReference>
<dbReference type="SUPFAM" id="SSF52540">
    <property type="entry name" value="P-loop containing nucleoside triphosphate hydrolases"/>
    <property type="match status" value="1"/>
</dbReference>
<evidence type="ECO:0000313" key="5">
    <source>
        <dbReference type="RefSeq" id="XP_027202914.1"/>
    </source>
</evidence>
<organism evidence="4 5">
    <name type="scientific">Dermatophagoides pteronyssinus</name>
    <name type="common">European house dust mite</name>
    <dbReference type="NCBI Taxonomy" id="6956"/>
    <lineage>
        <taxon>Eukaryota</taxon>
        <taxon>Metazoa</taxon>
        <taxon>Ecdysozoa</taxon>
        <taxon>Arthropoda</taxon>
        <taxon>Chelicerata</taxon>
        <taxon>Arachnida</taxon>
        <taxon>Acari</taxon>
        <taxon>Acariformes</taxon>
        <taxon>Sarcoptiformes</taxon>
        <taxon>Astigmata</taxon>
        <taxon>Psoroptidia</taxon>
        <taxon>Analgoidea</taxon>
        <taxon>Pyroglyphidae</taxon>
        <taxon>Dermatophagoidinae</taxon>
        <taxon>Dermatophagoides</taxon>
    </lineage>
</organism>
<dbReference type="Gene3D" id="3.40.50.300">
    <property type="entry name" value="P-loop containing nucleotide triphosphate hydrolases"/>
    <property type="match status" value="1"/>
</dbReference>
<dbReference type="InterPro" id="IPR027417">
    <property type="entry name" value="P-loop_NTPase"/>
</dbReference>
<dbReference type="Gene3D" id="2.30.30.40">
    <property type="entry name" value="SH3 Domains"/>
    <property type="match status" value="1"/>
</dbReference>
<dbReference type="InterPro" id="IPR000584">
    <property type="entry name" value="VDCC_L_bsu"/>
</dbReference>
<dbReference type="GO" id="GO:0005891">
    <property type="term" value="C:voltage-gated calcium channel complex"/>
    <property type="evidence" value="ECO:0007669"/>
    <property type="project" value="InterPro"/>
</dbReference>
<proteinExistence type="predicted"/>
<evidence type="ECO:0000256" key="2">
    <source>
        <dbReference type="SAM" id="MobiDB-lite"/>
    </source>
</evidence>
<feature type="region of interest" description="Disordered" evidence="2">
    <location>
        <begin position="455"/>
        <end position="493"/>
    </location>
</feature>
<dbReference type="KEGG" id="dpte:113796826"/>
<reference evidence="5" key="1">
    <citation type="submission" date="2025-08" db="UniProtKB">
        <authorList>
            <consortium name="RefSeq"/>
        </authorList>
    </citation>
    <scope>IDENTIFICATION</scope>
    <source>
        <strain evidence="5">Airmid</strain>
    </source>
</reference>
<keyword evidence="4" id="KW-1185">Reference proteome</keyword>
<sequence>MKLDPINSNYNSNNHTHHHHESNDDREQRARNERLALIQLEKAKTKPVAFAVRTNVSYDGSVDDDSPIHGYAISFGIKDFLHIKEKYNNDWWIGRLVKENCDIGFIPSPAKLEGLRTQQQNQIQTKIRSSSKLQNHHGQNFVNSMINSNSHSKSNLSDSNASNSENPDDNDIQLKHLKSSVSTPTIKERRKILFKKSEHTAPYDVVPSMRPVVLVGPSLKGYEVTDMMQKALFDFLKHRFESRIIITRVMIDISMAKRSANNAKKNLLEYGKMENRASLAQVQAEIERIFELARTMQLVVLDCDTINDPTRLAKTPLAPIFVYIKVSSPKVLQRLIKSRGKGQSKNLNVQMIAAEKLAQCPKEMFDVILDENHLEDACQHLAEYLEQYWRETHPIFETQLIMNNSTILSSPSPPTIFSPTSISTYDPNNYMSYPLNFSAYAPSVDPMDVNYAMESQTPQPASQQQPSLLSSSNLFSQSSTTTSPTTNEDSASYFHDSRLSNYSTITNNNNNNINNNHITTNLQQSTHHPNAWIITQQQQHNYMDTQNNNIHHHHHQTSSSSSTSPQPPPLQPPIYIGDKHS</sequence>
<dbReference type="RefSeq" id="XP_027202914.1">
    <property type="nucleotide sequence ID" value="XM_027347113.1"/>
</dbReference>
<protein>
    <submittedName>
        <fullName evidence="5">Voltage-dependent L-type calcium channel subunit beta-1-like</fullName>
    </submittedName>
</protein>